<dbReference type="InterPro" id="IPR014347">
    <property type="entry name" value="Tautomerase/MIF_sf"/>
</dbReference>
<evidence type="ECO:0000256" key="3">
    <source>
        <dbReference type="SAM" id="MobiDB-lite"/>
    </source>
</evidence>
<dbReference type="Pfam" id="PF01361">
    <property type="entry name" value="Tautomerase"/>
    <property type="match status" value="1"/>
</dbReference>
<dbReference type="PANTHER" id="PTHR35530">
    <property type="entry name" value="TAUTOMERASE-RELATED"/>
    <property type="match status" value="1"/>
</dbReference>
<accession>A0ABU6FG77</accession>
<dbReference type="SUPFAM" id="SSF55331">
    <property type="entry name" value="Tautomerase/MIF"/>
    <property type="match status" value="1"/>
</dbReference>
<evidence type="ECO:0000259" key="4">
    <source>
        <dbReference type="Pfam" id="PF01361"/>
    </source>
</evidence>
<protein>
    <submittedName>
        <fullName evidence="5">Tautomerase family protein</fullName>
    </submittedName>
</protein>
<feature type="region of interest" description="Disordered" evidence="3">
    <location>
        <begin position="59"/>
        <end position="80"/>
    </location>
</feature>
<feature type="domain" description="4-oxalocrotonate tautomerase-like" evidence="4">
    <location>
        <begin position="2"/>
        <end position="59"/>
    </location>
</feature>
<evidence type="ECO:0000313" key="5">
    <source>
        <dbReference type="EMBL" id="MEB8342478.1"/>
    </source>
</evidence>
<sequence>MPQVTVTLAEGRTPEQIRTLQHEVHEAVLRSLDTRPEYIRIVVHEVPTTHWSTGDTTIAEMHAPHTPTPTPTPTTEEELS</sequence>
<dbReference type="InterPro" id="IPR004370">
    <property type="entry name" value="4-OT-like_dom"/>
</dbReference>
<evidence type="ECO:0000256" key="1">
    <source>
        <dbReference type="ARBA" id="ARBA00006723"/>
    </source>
</evidence>
<gene>
    <name evidence="5" type="ORF">OKJ99_33790</name>
</gene>
<dbReference type="PANTHER" id="PTHR35530:SF1">
    <property type="entry name" value="2-HYDROXYMUCONATE TAUTOMERASE"/>
    <property type="match status" value="1"/>
</dbReference>
<dbReference type="RefSeq" id="WP_326021965.1">
    <property type="nucleotide sequence ID" value="NZ_JAOZYC010000164.1"/>
</dbReference>
<comment type="similarity">
    <text evidence="1">Belongs to the 4-oxalocrotonate tautomerase family.</text>
</comment>
<reference evidence="5 6" key="1">
    <citation type="submission" date="2022-10" db="EMBL/GenBank/DDBJ databases">
        <authorList>
            <person name="Xie J."/>
            <person name="Shen N."/>
        </authorList>
    </citation>
    <scope>NUCLEOTIDE SEQUENCE [LARGE SCALE GENOMIC DNA]</scope>
    <source>
        <strain evidence="5 6">YIM65594</strain>
    </source>
</reference>
<dbReference type="Proteomes" id="UP001354931">
    <property type="component" value="Unassembled WGS sequence"/>
</dbReference>
<proteinExistence type="inferred from homology"/>
<organism evidence="5 6">
    <name type="scientific">Streptomyces endophyticus</name>
    <dbReference type="NCBI Taxonomy" id="714166"/>
    <lineage>
        <taxon>Bacteria</taxon>
        <taxon>Bacillati</taxon>
        <taxon>Actinomycetota</taxon>
        <taxon>Actinomycetes</taxon>
        <taxon>Kitasatosporales</taxon>
        <taxon>Streptomycetaceae</taxon>
        <taxon>Streptomyces</taxon>
    </lineage>
</organism>
<name>A0ABU6FG77_9ACTN</name>
<evidence type="ECO:0000256" key="2">
    <source>
        <dbReference type="ARBA" id="ARBA00023235"/>
    </source>
</evidence>
<evidence type="ECO:0000313" key="6">
    <source>
        <dbReference type="Proteomes" id="UP001354931"/>
    </source>
</evidence>
<keyword evidence="2" id="KW-0413">Isomerase</keyword>
<comment type="caution">
    <text evidence="5">The sequence shown here is derived from an EMBL/GenBank/DDBJ whole genome shotgun (WGS) entry which is preliminary data.</text>
</comment>
<dbReference type="Gene3D" id="3.30.429.10">
    <property type="entry name" value="Macrophage Migration Inhibitory Factor"/>
    <property type="match status" value="1"/>
</dbReference>
<keyword evidence="6" id="KW-1185">Reference proteome</keyword>
<dbReference type="EMBL" id="JAOZYC010000164">
    <property type="protein sequence ID" value="MEB8342478.1"/>
    <property type="molecule type" value="Genomic_DNA"/>
</dbReference>